<dbReference type="OrthoDB" id="333547at2"/>
<protein>
    <recommendedName>
        <fullName evidence="1">DUF6817 domain-containing protein</fullName>
    </recommendedName>
</protein>
<name>A0A517RFR9_9PLAN</name>
<organism evidence="2 3">
    <name type="scientific">Gimesia alba</name>
    <dbReference type="NCBI Taxonomy" id="2527973"/>
    <lineage>
        <taxon>Bacteria</taxon>
        <taxon>Pseudomonadati</taxon>
        <taxon>Planctomycetota</taxon>
        <taxon>Planctomycetia</taxon>
        <taxon>Planctomycetales</taxon>
        <taxon>Planctomycetaceae</taxon>
        <taxon>Gimesia</taxon>
    </lineage>
</organism>
<dbReference type="PANTHER" id="PTHR37391:SF2">
    <property type="entry name" value="E3 UBIQUITIN-PROTEIN LIGASE"/>
    <property type="match status" value="1"/>
</dbReference>
<keyword evidence="3" id="KW-1185">Reference proteome</keyword>
<proteinExistence type="predicted"/>
<reference evidence="2 3" key="1">
    <citation type="submission" date="2019-02" db="EMBL/GenBank/DDBJ databases">
        <title>Deep-cultivation of Planctomycetes and their phenomic and genomic characterization uncovers novel biology.</title>
        <authorList>
            <person name="Wiegand S."/>
            <person name="Jogler M."/>
            <person name="Boedeker C."/>
            <person name="Pinto D."/>
            <person name="Vollmers J."/>
            <person name="Rivas-Marin E."/>
            <person name="Kohn T."/>
            <person name="Peeters S.H."/>
            <person name="Heuer A."/>
            <person name="Rast P."/>
            <person name="Oberbeckmann S."/>
            <person name="Bunk B."/>
            <person name="Jeske O."/>
            <person name="Meyerdierks A."/>
            <person name="Storesund J.E."/>
            <person name="Kallscheuer N."/>
            <person name="Luecker S."/>
            <person name="Lage O.M."/>
            <person name="Pohl T."/>
            <person name="Merkel B.J."/>
            <person name="Hornburger P."/>
            <person name="Mueller R.-W."/>
            <person name="Bruemmer F."/>
            <person name="Labrenz M."/>
            <person name="Spormann A.M."/>
            <person name="Op den Camp H."/>
            <person name="Overmann J."/>
            <person name="Amann R."/>
            <person name="Jetten M.S.M."/>
            <person name="Mascher T."/>
            <person name="Medema M.H."/>
            <person name="Devos D.P."/>
            <person name="Kaster A.-K."/>
            <person name="Ovreas L."/>
            <person name="Rohde M."/>
            <person name="Galperin M.Y."/>
            <person name="Jogler C."/>
        </authorList>
    </citation>
    <scope>NUCLEOTIDE SEQUENCE [LARGE SCALE GENOMIC DNA]</scope>
    <source>
        <strain evidence="2 3">Pan241w</strain>
    </source>
</reference>
<sequence length="173" mass="19788">MVNLEAKLEFLRTLGADSQHSMGTALEHFLGTYELLRFWQEPDHVCDAGLFHSVYGRKSIDRDWLSTDHRQFVRKIIGKDAESLVYAFCSMSDVKTDEGRVIYINRFDGKETTLDPCDSTSLATVAFANFLEQYVRLGREYFDGKSMPWFGMHSGRFSPRAKLAFRASGLPNQ</sequence>
<dbReference type="Proteomes" id="UP000317171">
    <property type="component" value="Chromosome"/>
</dbReference>
<evidence type="ECO:0000313" key="3">
    <source>
        <dbReference type="Proteomes" id="UP000317171"/>
    </source>
</evidence>
<dbReference type="KEGG" id="gaz:Pan241w_27730"/>
<dbReference type="AlphaFoldDB" id="A0A517RFR9"/>
<dbReference type="RefSeq" id="WP_145216320.1">
    <property type="nucleotide sequence ID" value="NZ_CP036269.1"/>
</dbReference>
<dbReference type="Pfam" id="PF20680">
    <property type="entry name" value="DUF6817"/>
    <property type="match status" value="1"/>
</dbReference>
<evidence type="ECO:0000259" key="1">
    <source>
        <dbReference type="Pfam" id="PF20680"/>
    </source>
</evidence>
<dbReference type="EMBL" id="CP036269">
    <property type="protein sequence ID" value="QDT42685.1"/>
    <property type="molecule type" value="Genomic_DNA"/>
</dbReference>
<dbReference type="PANTHER" id="PTHR37391">
    <property type="entry name" value="E3 UBIQUITIN-PROTEIN LIGASE"/>
    <property type="match status" value="1"/>
</dbReference>
<feature type="domain" description="DUF6817" evidence="1">
    <location>
        <begin position="11"/>
        <end position="91"/>
    </location>
</feature>
<evidence type="ECO:0000313" key="2">
    <source>
        <dbReference type="EMBL" id="QDT42685.1"/>
    </source>
</evidence>
<dbReference type="InterPro" id="IPR049202">
    <property type="entry name" value="DUF6817"/>
</dbReference>
<accession>A0A517RFR9</accession>
<gene>
    <name evidence="2" type="ORF">Pan241w_27730</name>
</gene>